<protein>
    <submittedName>
        <fullName evidence="4">LysM peptidoglycan-binding domain-containing protein</fullName>
    </submittedName>
</protein>
<keyword evidence="5" id="KW-1185">Reference proteome</keyword>
<evidence type="ECO:0000256" key="1">
    <source>
        <dbReference type="SAM" id="MobiDB-lite"/>
    </source>
</evidence>
<dbReference type="Gene3D" id="3.10.350.10">
    <property type="entry name" value="LysM domain"/>
    <property type="match status" value="1"/>
</dbReference>
<dbReference type="Pfam" id="PF01551">
    <property type="entry name" value="Peptidase_M23"/>
    <property type="match status" value="1"/>
</dbReference>
<dbReference type="PANTHER" id="PTHR21666">
    <property type="entry name" value="PEPTIDASE-RELATED"/>
    <property type="match status" value="1"/>
</dbReference>
<feature type="domain" description="LysM" evidence="3">
    <location>
        <begin position="273"/>
        <end position="317"/>
    </location>
</feature>
<dbReference type="KEGG" id="mgod:E7746_08440"/>
<dbReference type="GO" id="GO:0004222">
    <property type="term" value="F:metalloendopeptidase activity"/>
    <property type="evidence" value="ECO:0007669"/>
    <property type="project" value="TreeGrafter"/>
</dbReference>
<feature type="compositionally biased region" description="Low complexity" evidence="1">
    <location>
        <begin position="259"/>
        <end position="270"/>
    </location>
</feature>
<dbReference type="Gene3D" id="2.70.70.10">
    <property type="entry name" value="Glucose Permease (Domain IIA)"/>
    <property type="match status" value="1"/>
</dbReference>
<dbReference type="AlphaFoldDB" id="A0A4P7VP01"/>
<dbReference type="RefSeq" id="WP_136410537.1">
    <property type="nucleotide sequence ID" value="NZ_CP039393.1"/>
</dbReference>
<evidence type="ECO:0000256" key="2">
    <source>
        <dbReference type="SAM" id="SignalP"/>
    </source>
</evidence>
<evidence type="ECO:0000313" key="5">
    <source>
        <dbReference type="Proteomes" id="UP000297031"/>
    </source>
</evidence>
<dbReference type="OrthoDB" id="9805070at2"/>
<evidence type="ECO:0000313" key="4">
    <source>
        <dbReference type="EMBL" id="QCD35905.1"/>
    </source>
</evidence>
<dbReference type="SUPFAM" id="SSF54106">
    <property type="entry name" value="LysM domain"/>
    <property type="match status" value="1"/>
</dbReference>
<dbReference type="CDD" id="cd00118">
    <property type="entry name" value="LysM"/>
    <property type="match status" value="1"/>
</dbReference>
<reference evidence="4 5" key="1">
    <citation type="submission" date="2019-02" db="EMBL/GenBank/DDBJ databases">
        <title>Isolation and identification of novel species under the genus Muribaculum.</title>
        <authorList>
            <person name="Miyake S."/>
            <person name="Ding Y."/>
            <person name="Low A."/>
            <person name="Soh M."/>
            <person name="Seedorf H."/>
        </authorList>
    </citation>
    <scope>NUCLEOTIDE SEQUENCE [LARGE SCALE GENOMIC DNA]</scope>
    <source>
        <strain evidence="4 5">TLL-A4</strain>
    </source>
</reference>
<dbReference type="SUPFAM" id="SSF51261">
    <property type="entry name" value="Duplicated hybrid motif"/>
    <property type="match status" value="1"/>
</dbReference>
<dbReference type="InterPro" id="IPR050570">
    <property type="entry name" value="Cell_wall_metabolism_enzyme"/>
</dbReference>
<feature type="signal peptide" evidence="2">
    <location>
        <begin position="1"/>
        <end position="24"/>
    </location>
</feature>
<organism evidence="4 5">
    <name type="scientific">Muribaculum gordoncarteri</name>
    <dbReference type="NCBI Taxonomy" id="2530390"/>
    <lineage>
        <taxon>Bacteria</taxon>
        <taxon>Pseudomonadati</taxon>
        <taxon>Bacteroidota</taxon>
        <taxon>Bacteroidia</taxon>
        <taxon>Bacteroidales</taxon>
        <taxon>Muribaculaceae</taxon>
        <taxon>Muribaculum</taxon>
    </lineage>
</organism>
<proteinExistence type="predicted"/>
<dbReference type="PANTHER" id="PTHR21666:SF270">
    <property type="entry name" value="MUREIN HYDROLASE ACTIVATOR ENVC"/>
    <property type="match status" value="1"/>
</dbReference>
<evidence type="ECO:0000259" key="3">
    <source>
        <dbReference type="PROSITE" id="PS51782"/>
    </source>
</evidence>
<dbReference type="Proteomes" id="UP000297031">
    <property type="component" value="Chromosome"/>
</dbReference>
<dbReference type="CDD" id="cd12797">
    <property type="entry name" value="M23_peptidase"/>
    <property type="match status" value="1"/>
</dbReference>
<gene>
    <name evidence="4" type="ORF">E7746_08440</name>
</gene>
<dbReference type="Pfam" id="PF01476">
    <property type="entry name" value="LysM"/>
    <property type="match status" value="1"/>
</dbReference>
<dbReference type="SMART" id="SM00257">
    <property type="entry name" value="LysM"/>
    <property type="match status" value="1"/>
</dbReference>
<dbReference type="InterPro" id="IPR011055">
    <property type="entry name" value="Dup_hybrid_motif"/>
</dbReference>
<name>A0A4P7VP01_9BACT</name>
<dbReference type="PROSITE" id="PS51782">
    <property type="entry name" value="LYSM"/>
    <property type="match status" value="1"/>
</dbReference>
<dbReference type="InterPro" id="IPR036779">
    <property type="entry name" value="LysM_dom_sf"/>
</dbReference>
<dbReference type="EMBL" id="CP039393">
    <property type="protein sequence ID" value="QCD35905.1"/>
    <property type="molecule type" value="Genomic_DNA"/>
</dbReference>
<dbReference type="InterPro" id="IPR018392">
    <property type="entry name" value="LysM"/>
</dbReference>
<feature type="chain" id="PRO_5020750127" evidence="2">
    <location>
        <begin position="25"/>
        <end position="318"/>
    </location>
</feature>
<dbReference type="InterPro" id="IPR016047">
    <property type="entry name" value="M23ase_b-sheet_dom"/>
</dbReference>
<feature type="region of interest" description="Disordered" evidence="1">
    <location>
        <begin position="250"/>
        <end position="270"/>
    </location>
</feature>
<accession>A0A4P7VP01</accession>
<sequence>MQFSLTKITAATTLALASLFTANAQIEDYKLPDFHKSEHKDLIASQENIAEQIKLKETLDYMDVLFREEEEPEEDIYVEGWDSQAVNCYTNAVIPDTKVIDVRNFCMPTMGYVTSPYGYRRRFRRMHKGIDLKVQIGDTIRAAFDGKVRLTRNQGRRKGYGLYVIVRHPNGLETVYGHLSKFLVKPDQYVKAGDPIALGGNTGRSTGPHLHFETRYMGIAINPAAIFDFENHTTHTDEFTFNKNNYQEARDYSPRSAKAKASSSKSSKVTASATYRVRKGDTLSKIASRNGTTVDRLCKLNGITRNTKLSIGKTLKVK</sequence>
<keyword evidence="2" id="KW-0732">Signal</keyword>